<dbReference type="PANTHER" id="PTHR42792">
    <property type="entry name" value="FLAGELLIN"/>
    <property type="match status" value="1"/>
</dbReference>
<dbReference type="RefSeq" id="WP_068863415.1">
    <property type="nucleotide sequence ID" value="NZ_LZYB01000003.1"/>
</dbReference>
<keyword evidence="6" id="KW-0282">Flagellum</keyword>
<name>A0A1A7BEI1_9SPHN</name>
<evidence type="ECO:0000313" key="7">
    <source>
        <dbReference type="Proteomes" id="UP000092484"/>
    </source>
</evidence>
<dbReference type="AlphaFoldDB" id="A0A1A7BEI1"/>
<organism evidence="6 7">
    <name type="scientific">Erythrobacter dokdonensis DSW-74</name>
    <dbReference type="NCBI Taxonomy" id="1300349"/>
    <lineage>
        <taxon>Bacteria</taxon>
        <taxon>Pseudomonadati</taxon>
        <taxon>Pseudomonadota</taxon>
        <taxon>Alphaproteobacteria</taxon>
        <taxon>Sphingomonadales</taxon>
        <taxon>Erythrobacteraceae</taxon>
        <taxon>Erythrobacter/Porphyrobacter group</taxon>
        <taxon>Erythrobacter</taxon>
    </lineage>
</organism>
<protein>
    <submittedName>
        <fullName evidence="6">Flagellin, N-terminus</fullName>
    </submittedName>
</protein>
<sequence>MSFVSTSTGSFFNRALAQMGELRGRIERNRTQIATGLRLERGSDDPAAAAQLRSVARAEALARVEGDNAARFAQDLGAASEELTAVIGLLQRARELAVQAANDPAGEDGRQAIAFELAQLSEELFSRANGTTLTGEPLFAGLSSDPAFVRDALGNVTYIGTATSGAVPVAPGTAIERGLPGSEVFEFDLGGTPSSAFAVLGGLAAALAGGAPDPAAAANAALEGLDAALDTASRAQTILGTRMAWVDQVQQQQADRGVVLAERRSRFGDTDIADTIARLQQSLTALEASQAAFARVSSLSLFDALR</sequence>
<comment type="similarity">
    <text evidence="3">Belongs to the bacterial flagellin family.</text>
</comment>
<dbReference type="Gene3D" id="1.20.1330.10">
    <property type="entry name" value="f41 fragment of flagellin, N-terminal domain"/>
    <property type="match status" value="1"/>
</dbReference>
<keyword evidence="6" id="KW-0969">Cilium</keyword>
<dbReference type="InterPro" id="IPR001492">
    <property type="entry name" value="Flagellin"/>
</dbReference>
<evidence type="ECO:0000256" key="4">
    <source>
        <dbReference type="ARBA" id="ARBA00023143"/>
    </source>
</evidence>
<proteinExistence type="inferred from homology"/>
<dbReference type="Proteomes" id="UP000092484">
    <property type="component" value="Unassembled WGS sequence"/>
</dbReference>
<gene>
    <name evidence="6" type="ORF">I603_1351</name>
</gene>
<keyword evidence="6" id="KW-0966">Cell projection</keyword>
<keyword evidence="7" id="KW-1185">Reference proteome</keyword>
<reference evidence="6 7" key="1">
    <citation type="submission" date="2016-06" db="EMBL/GenBank/DDBJ databases">
        <title>Genome sequence of Porphyrobacter dokdonensis DSW-74.</title>
        <authorList>
            <person name="Kim J.F."/>
            <person name="Song J.Y."/>
        </authorList>
    </citation>
    <scope>NUCLEOTIDE SEQUENCE [LARGE SCALE GENOMIC DNA]</scope>
    <source>
        <strain evidence="6 7">DSW-74</strain>
    </source>
</reference>
<dbReference type="InterPro" id="IPR001029">
    <property type="entry name" value="Flagellin_N"/>
</dbReference>
<comment type="subcellular location">
    <subcellularLocation>
        <location evidence="1">Bacterial flagellum</location>
    </subcellularLocation>
    <subcellularLocation>
        <location evidence="2">Secreted</location>
    </subcellularLocation>
</comment>
<dbReference type="Pfam" id="PF00669">
    <property type="entry name" value="Flagellin_N"/>
    <property type="match status" value="1"/>
</dbReference>
<dbReference type="GO" id="GO:0009288">
    <property type="term" value="C:bacterial-type flagellum"/>
    <property type="evidence" value="ECO:0007669"/>
    <property type="project" value="UniProtKB-SubCell"/>
</dbReference>
<evidence type="ECO:0000256" key="2">
    <source>
        <dbReference type="ARBA" id="ARBA00004613"/>
    </source>
</evidence>
<evidence type="ECO:0000259" key="5">
    <source>
        <dbReference type="Pfam" id="PF00669"/>
    </source>
</evidence>
<dbReference type="PATRIC" id="fig|1300349.4.peg.1347"/>
<dbReference type="STRING" id="1300349.I603_1351"/>
<evidence type="ECO:0000313" key="6">
    <source>
        <dbReference type="EMBL" id="OBV10943.1"/>
    </source>
</evidence>
<dbReference type="PANTHER" id="PTHR42792:SF1">
    <property type="entry name" value="FLAGELLAR HOOK-ASSOCIATED PROTEIN 3"/>
    <property type="match status" value="1"/>
</dbReference>
<dbReference type="EMBL" id="LZYB01000003">
    <property type="protein sequence ID" value="OBV10943.1"/>
    <property type="molecule type" value="Genomic_DNA"/>
</dbReference>
<comment type="caution">
    <text evidence="6">The sequence shown here is derived from an EMBL/GenBank/DDBJ whole genome shotgun (WGS) entry which is preliminary data.</text>
</comment>
<feature type="domain" description="Flagellin N-terminal" evidence="5">
    <location>
        <begin position="25"/>
        <end position="142"/>
    </location>
</feature>
<dbReference type="GO" id="GO:0005576">
    <property type="term" value="C:extracellular region"/>
    <property type="evidence" value="ECO:0007669"/>
    <property type="project" value="UniProtKB-SubCell"/>
</dbReference>
<accession>A0A1A7BEI1</accession>
<dbReference type="GO" id="GO:0005198">
    <property type="term" value="F:structural molecule activity"/>
    <property type="evidence" value="ECO:0007669"/>
    <property type="project" value="InterPro"/>
</dbReference>
<keyword evidence="4" id="KW-0975">Bacterial flagellum</keyword>
<evidence type="ECO:0000256" key="3">
    <source>
        <dbReference type="ARBA" id="ARBA00005709"/>
    </source>
</evidence>
<dbReference type="SUPFAM" id="SSF64518">
    <property type="entry name" value="Phase 1 flagellin"/>
    <property type="match status" value="1"/>
</dbReference>
<evidence type="ECO:0000256" key="1">
    <source>
        <dbReference type="ARBA" id="ARBA00004365"/>
    </source>
</evidence>